<keyword evidence="2" id="KW-1185">Reference proteome</keyword>
<organism evidence="1 2">
    <name type="scientific">Avena sativa</name>
    <name type="common">Oat</name>
    <dbReference type="NCBI Taxonomy" id="4498"/>
    <lineage>
        <taxon>Eukaryota</taxon>
        <taxon>Viridiplantae</taxon>
        <taxon>Streptophyta</taxon>
        <taxon>Embryophyta</taxon>
        <taxon>Tracheophyta</taxon>
        <taxon>Spermatophyta</taxon>
        <taxon>Magnoliopsida</taxon>
        <taxon>Liliopsida</taxon>
        <taxon>Poales</taxon>
        <taxon>Poaceae</taxon>
        <taxon>BOP clade</taxon>
        <taxon>Pooideae</taxon>
        <taxon>Poodae</taxon>
        <taxon>Poeae</taxon>
        <taxon>Poeae Chloroplast Group 1 (Aveneae type)</taxon>
        <taxon>Aveninae</taxon>
        <taxon>Avena</taxon>
    </lineage>
</organism>
<protein>
    <submittedName>
        <fullName evidence="1">Uncharacterized protein</fullName>
    </submittedName>
</protein>
<dbReference type="EnsemblPlants" id="AVESA.00010b.r2.6DG1181520.1">
    <property type="protein sequence ID" value="AVESA.00010b.r2.6DG1181520.1.CDS.1"/>
    <property type="gene ID" value="AVESA.00010b.r2.6DG1181520"/>
</dbReference>
<dbReference type="Proteomes" id="UP001732700">
    <property type="component" value="Chromosome 6D"/>
</dbReference>
<reference evidence="1" key="1">
    <citation type="submission" date="2021-05" db="EMBL/GenBank/DDBJ databases">
        <authorList>
            <person name="Scholz U."/>
            <person name="Mascher M."/>
            <person name="Fiebig A."/>
        </authorList>
    </citation>
    <scope>NUCLEOTIDE SEQUENCE [LARGE SCALE GENOMIC DNA]</scope>
</reference>
<accession>A0ACD5ZMA5</accession>
<proteinExistence type="predicted"/>
<name>A0ACD5ZMA5_AVESA</name>
<reference evidence="1" key="2">
    <citation type="submission" date="2025-09" db="UniProtKB">
        <authorList>
            <consortium name="EnsemblPlants"/>
        </authorList>
    </citation>
    <scope>IDENTIFICATION</scope>
</reference>
<evidence type="ECO:0000313" key="1">
    <source>
        <dbReference type="EnsemblPlants" id="AVESA.00010b.r2.6DG1181520.1.CDS.1"/>
    </source>
</evidence>
<evidence type="ECO:0000313" key="2">
    <source>
        <dbReference type="Proteomes" id="UP001732700"/>
    </source>
</evidence>
<sequence>MANRKAKTPAYRNTVAKEITRQKTHKAHNQYKIANSMAQLPAVLPPLAVVDGSRKKRAGLPKLLHKFFFKVLRLRPASSSSAAEGGAAAFEAYYGYRMVDEYYYYSYGGSSWAGVLFSIPEEESSEEGTPEAVVRPGPSALRKAHSDSERFIAAEAAAVVRLEVVL</sequence>